<protein>
    <submittedName>
        <fullName evidence="2">Uncharacterized protein</fullName>
    </submittedName>
</protein>
<dbReference type="EMBL" id="JAGSOV010000034">
    <property type="protein sequence ID" value="MCO1656340.1"/>
    <property type="molecule type" value="Genomic_DNA"/>
</dbReference>
<dbReference type="Proteomes" id="UP001165283">
    <property type="component" value="Unassembled WGS sequence"/>
</dbReference>
<sequence length="65" mass="6914">MNATRTGPAAGPVEVLVRGGECHRAVRLDRRIARVPRTRRGDRSVPAPAVADDAATSEQVPPAEE</sequence>
<organism evidence="2 3">
    <name type="scientific">Pseudonocardia humida</name>
    <dbReference type="NCBI Taxonomy" id="2800819"/>
    <lineage>
        <taxon>Bacteria</taxon>
        <taxon>Bacillati</taxon>
        <taxon>Actinomycetota</taxon>
        <taxon>Actinomycetes</taxon>
        <taxon>Pseudonocardiales</taxon>
        <taxon>Pseudonocardiaceae</taxon>
        <taxon>Pseudonocardia</taxon>
    </lineage>
</organism>
<dbReference type="RefSeq" id="WP_252438958.1">
    <property type="nucleotide sequence ID" value="NZ_JAGSOV010000034.1"/>
</dbReference>
<reference evidence="2" key="1">
    <citation type="submission" date="2021-04" db="EMBL/GenBank/DDBJ databases">
        <title>Pseudonocardia sp. nov., isolated from sandy soil of mangrove forest.</title>
        <authorList>
            <person name="Zan Z."/>
            <person name="Huang R."/>
            <person name="Liu W."/>
        </authorList>
    </citation>
    <scope>NUCLEOTIDE SEQUENCE</scope>
    <source>
        <strain evidence="2">S2-4</strain>
    </source>
</reference>
<feature type="region of interest" description="Disordered" evidence="1">
    <location>
        <begin position="36"/>
        <end position="65"/>
    </location>
</feature>
<accession>A0ABT1A015</accession>
<evidence type="ECO:0000313" key="3">
    <source>
        <dbReference type="Proteomes" id="UP001165283"/>
    </source>
</evidence>
<gene>
    <name evidence="2" type="ORF">KDL28_14865</name>
</gene>
<proteinExistence type="predicted"/>
<evidence type="ECO:0000256" key="1">
    <source>
        <dbReference type="SAM" id="MobiDB-lite"/>
    </source>
</evidence>
<evidence type="ECO:0000313" key="2">
    <source>
        <dbReference type="EMBL" id="MCO1656340.1"/>
    </source>
</evidence>
<name>A0ABT1A015_9PSEU</name>
<keyword evidence="3" id="KW-1185">Reference proteome</keyword>
<comment type="caution">
    <text evidence="2">The sequence shown here is derived from an EMBL/GenBank/DDBJ whole genome shotgun (WGS) entry which is preliminary data.</text>
</comment>
<feature type="compositionally biased region" description="Low complexity" evidence="1">
    <location>
        <begin position="45"/>
        <end position="54"/>
    </location>
</feature>